<evidence type="ECO:0000313" key="2">
    <source>
        <dbReference type="EMBL" id="AIF26802.1"/>
    </source>
</evidence>
<protein>
    <submittedName>
        <fullName evidence="2">Uncharacterized protein</fullName>
    </submittedName>
</protein>
<accession>A0A0H3UAT6</accession>
<dbReference type="EMBL" id="KF540247">
    <property type="protein sequence ID" value="AIF26802.1"/>
    <property type="molecule type" value="Genomic_DNA"/>
</dbReference>
<keyword evidence="1" id="KW-0732">Signal</keyword>
<feature type="signal peptide" evidence="1">
    <location>
        <begin position="1"/>
        <end position="25"/>
    </location>
</feature>
<dbReference type="AlphaFoldDB" id="A0A0H3UAT6"/>
<evidence type="ECO:0000256" key="1">
    <source>
        <dbReference type="SAM" id="SignalP"/>
    </source>
</evidence>
<name>A0A0H3UAT6_9BACT</name>
<reference evidence="2" key="1">
    <citation type="submission" date="2013-08" db="EMBL/GenBank/DDBJ databases">
        <title>Comparison of modified E. coli strains.</title>
        <authorList>
            <person name="Juergensen J."/>
            <person name="Bonge A."/>
            <person name="Streit W.R."/>
        </authorList>
    </citation>
    <scope>NUCLEOTIDE SEQUENCE</scope>
</reference>
<proteinExistence type="predicted"/>
<organism evidence="2">
    <name type="scientific">uncultured bacterium fosmid pJB95A1</name>
    <dbReference type="NCBI Taxonomy" id="1478075"/>
    <lineage>
        <taxon>Bacteria</taxon>
        <taxon>environmental samples</taxon>
    </lineage>
</organism>
<sequence length="553" mass="63498">MSFKNRMSLLAVVLAALFLTEPISARTCGTNIIGRHQQELRTKQANHQKPAAKRKAYSGCEASAYYDTVLSQKTEHFQIFYTLNGPHQTTPAYVDTVAKIAEYAYQFYTAQMGMLPPLGDEVSFHYQQNVGKGLYPIEIIDVDLMRATDFYLNGSCFGCYGVTISEDYSDGTTTLVVENDFRYVPEYKSEKDTIKVDGKDCIYDIASLEFANEAHKYSYVDQWQNGIRVTLVHELYHAVQLRYIDFNEYWDFWFEASASGVEEVAAPDIDDYFAYLPTMSKLENTPLDEMIEDYGAGILFLYLYNHVSPTTDKFIWEGKSKTPDYSFWRILNNYAQKNKLSADSLFQDFSVKLSFAGKRTNLLDTAQWISSDENRWPEFKHIHHDNALDEFSPSMKEHAYQFHNGGKPIVTDYHGKATAIAYMSGESQIKSIKTTKMADSLYTVWNNNPSIDSIIWVFSRYNDSTAIPVEIDERPTRAYPSPWREGNLCFASLPQSKKFIEIRTRRGDLVVRDPYNSQTHCIDENRVKKLMVPGVYRFRAGSSGKTKDFIVIY</sequence>
<feature type="chain" id="PRO_5005202768" evidence="1">
    <location>
        <begin position="26"/>
        <end position="553"/>
    </location>
</feature>